<protein>
    <submittedName>
        <fullName evidence="3">Uncharacterized protein LOC127752260</fullName>
    </submittedName>
</protein>
<organism evidence="2 3">
    <name type="scientific">Frankliniella occidentalis</name>
    <name type="common">Western flower thrips</name>
    <name type="synonym">Euthrips occidentalis</name>
    <dbReference type="NCBI Taxonomy" id="133901"/>
    <lineage>
        <taxon>Eukaryota</taxon>
        <taxon>Metazoa</taxon>
        <taxon>Ecdysozoa</taxon>
        <taxon>Arthropoda</taxon>
        <taxon>Hexapoda</taxon>
        <taxon>Insecta</taxon>
        <taxon>Pterygota</taxon>
        <taxon>Neoptera</taxon>
        <taxon>Paraneoptera</taxon>
        <taxon>Thysanoptera</taxon>
        <taxon>Terebrantia</taxon>
        <taxon>Thripoidea</taxon>
        <taxon>Thripidae</taxon>
        <taxon>Frankliniella</taxon>
    </lineage>
</organism>
<sequence>MDETTRCGTQPEDAPSTTAGITRSTPALCSRPSLQRGEAVSADEPDGPAAGRERRRSTTSVHLDLQPSVVDILVAPQTSPPASPPAHLHSFVGPRDVNVTSRDEAVPEQCGPEEALDNMRRRNFPKVLPDFPGVSSGVPSGVPAQQLQMSAMQLAARRRSLPPGQLQMLRTYPGPYPTIDEADTGAYNRMRPAPPPRISSTLGRRPQQQ</sequence>
<feature type="region of interest" description="Disordered" evidence="1">
    <location>
        <begin position="100"/>
        <end position="120"/>
    </location>
</feature>
<dbReference type="Proteomes" id="UP000504606">
    <property type="component" value="Unplaced"/>
</dbReference>
<evidence type="ECO:0000313" key="3">
    <source>
        <dbReference type="RefSeq" id="XP_052133048.1"/>
    </source>
</evidence>
<gene>
    <name evidence="3" type="primary">LOC127752260</name>
</gene>
<feature type="region of interest" description="Disordered" evidence="1">
    <location>
        <begin position="161"/>
        <end position="209"/>
    </location>
</feature>
<feature type="region of interest" description="Disordered" evidence="1">
    <location>
        <begin position="1"/>
        <end position="64"/>
    </location>
</feature>
<accession>A0A9C6XVX8</accession>
<dbReference type="GeneID" id="127752260"/>
<reference evidence="3" key="1">
    <citation type="submission" date="2025-08" db="UniProtKB">
        <authorList>
            <consortium name="RefSeq"/>
        </authorList>
    </citation>
    <scope>IDENTIFICATION</scope>
    <source>
        <tissue evidence="3">Whole organism</tissue>
    </source>
</reference>
<keyword evidence="2" id="KW-1185">Reference proteome</keyword>
<proteinExistence type="predicted"/>
<evidence type="ECO:0000313" key="2">
    <source>
        <dbReference type="Proteomes" id="UP000504606"/>
    </source>
</evidence>
<dbReference type="KEGG" id="foc:127752260"/>
<evidence type="ECO:0000256" key="1">
    <source>
        <dbReference type="SAM" id="MobiDB-lite"/>
    </source>
</evidence>
<dbReference type="RefSeq" id="XP_052133048.1">
    <property type="nucleotide sequence ID" value="XM_052277088.1"/>
</dbReference>
<dbReference type="OrthoDB" id="3200163at2759"/>
<name>A0A9C6XVX8_FRAOC</name>
<dbReference type="AlphaFoldDB" id="A0A9C6XVX8"/>
<feature type="compositionally biased region" description="Polar residues" evidence="1">
    <location>
        <begin position="15"/>
        <end position="27"/>
    </location>
</feature>
<feature type="non-terminal residue" evidence="3">
    <location>
        <position position="209"/>
    </location>
</feature>
<feature type="compositionally biased region" description="Polar residues" evidence="1">
    <location>
        <begin position="198"/>
        <end position="209"/>
    </location>
</feature>